<dbReference type="AlphaFoldDB" id="A0A2D3VB54"/>
<evidence type="ECO:0000313" key="3">
    <source>
        <dbReference type="Proteomes" id="UP000225277"/>
    </source>
</evidence>
<name>A0A2D3VB54_9PEZI</name>
<feature type="region of interest" description="Disordered" evidence="1">
    <location>
        <begin position="28"/>
        <end position="52"/>
    </location>
</feature>
<organism evidence="2 3">
    <name type="scientific">Ramularia collo-cygni</name>
    <dbReference type="NCBI Taxonomy" id="112498"/>
    <lineage>
        <taxon>Eukaryota</taxon>
        <taxon>Fungi</taxon>
        <taxon>Dikarya</taxon>
        <taxon>Ascomycota</taxon>
        <taxon>Pezizomycotina</taxon>
        <taxon>Dothideomycetes</taxon>
        <taxon>Dothideomycetidae</taxon>
        <taxon>Mycosphaerellales</taxon>
        <taxon>Mycosphaerellaceae</taxon>
        <taxon>Ramularia</taxon>
    </lineage>
</organism>
<reference evidence="2 3" key="1">
    <citation type="submission" date="2016-03" db="EMBL/GenBank/DDBJ databases">
        <authorList>
            <person name="Ploux O."/>
        </authorList>
    </citation>
    <scope>NUCLEOTIDE SEQUENCE [LARGE SCALE GENOMIC DNA]</scope>
    <source>
        <strain evidence="2 3">URUG2</strain>
    </source>
</reference>
<keyword evidence="3" id="KW-1185">Reference proteome</keyword>
<dbReference type="Proteomes" id="UP000225277">
    <property type="component" value="Unassembled WGS sequence"/>
</dbReference>
<proteinExistence type="predicted"/>
<dbReference type="EMBL" id="FJUY01000004">
    <property type="protein sequence ID" value="CZT17703.1"/>
    <property type="molecule type" value="Genomic_DNA"/>
</dbReference>
<accession>A0A2D3VB54</accession>
<dbReference type="OrthoDB" id="5394455at2759"/>
<dbReference type="GeneID" id="35598741"/>
<gene>
    <name evidence="2" type="ORF">RCC_03540</name>
</gene>
<evidence type="ECO:0000313" key="2">
    <source>
        <dbReference type="EMBL" id="CZT17703.1"/>
    </source>
</evidence>
<protein>
    <submittedName>
        <fullName evidence="2">Uncharacterized protein</fullName>
    </submittedName>
</protein>
<dbReference type="RefSeq" id="XP_023624594.1">
    <property type="nucleotide sequence ID" value="XM_023768826.1"/>
</dbReference>
<sequence length="93" mass="9911">MRVAEFLSDMTTLSICDAEAALALVSARPPKPDATMGAEGSTAAASDDNNDQDLNRAKDLLNLHGTVKVAHQDGIDKELQHAREAVAKVLRDL</sequence>
<evidence type="ECO:0000256" key="1">
    <source>
        <dbReference type="SAM" id="MobiDB-lite"/>
    </source>
</evidence>